<sequence>MTEDVLRLLARLEGRTEEEIMDATMRRRYGDRNTLAREQRKKIAMGHKADDHELGRQMG</sequence>
<gene>
    <name evidence="2" type="ORF">FPLFYP42_00176</name>
</gene>
<accession>A0A6N2YJ78</accession>
<proteinExistence type="predicted"/>
<evidence type="ECO:0000313" key="2">
    <source>
        <dbReference type="EMBL" id="VYT65532.1"/>
    </source>
</evidence>
<feature type="region of interest" description="Disordered" evidence="1">
    <location>
        <begin position="40"/>
        <end position="59"/>
    </location>
</feature>
<name>A0A6N2YJ78_FLAPL</name>
<dbReference type="EMBL" id="CACRUB010000013">
    <property type="protein sequence ID" value="VYT65532.1"/>
    <property type="molecule type" value="Genomic_DNA"/>
</dbReference>
<protein>
    <submittedName>
        <fullName evidence="2">Uncharacterized protein</fullName>
    </submittedName>
</protein>
<dbReference type="RefSeq" id="WP_148342673.1">
    <property type="nucleotide sequence ID" value="NZ_CACRUB010000013.1"/>
</dbReference>
<feature type="compositionally biased region" description="Basic and acidic residues" evidence="1">
    <location>
        <begin position="47"/>
        <end position="59"/>
    </location>
</feature>
<reference evidence="2" key="1">
    <citation type="submission" date="2019-11" db="EMBL/GenBank/DDBJ databases">
        <authorList>
            <person name="Feng L."/>
        </authorList>
    </citation>
    <scope>NUCLEOTIDE SEQUENCE</scope>
    <source>
        <strain evidence="2">FplautiiLFYP42</strain>
    </source>
</reference>
<evidence type="ECO:0000256" key="1">
    <source>
        <dbReference type="SAM" id="MobiDB-lite"/>
    </source>
</evidence>
<dbReference type="AlphaFoldDB" id="A0A6N2YJ78"/>
<organism evidence="2">
    <name type="scientific">Flavonifractor plautii</name>
    <name type="common">Fusobacterium plautii</name>
    <dbReference type="NCBI Taxonomy" id="292800"/>
    <lineage>
        <taxon>Bacteria</taxon>
        <taxon>Bacillati</taxon>
        <taxon>Bacillota</taxon>
        <taxon>Clostridia</taxon>
        <taxon>Eubacteriales</taxon>
        <taxon>Oscillospiraceae</taxon>
        <taxon>Flavonifractor</taxon>
    </lineage>
</organism>